<evidence type="ECO:0008006" key="3">
    <source>
        <dbReference type="Google" id="ProtNLM"/>
    </source>
</evidence>
<name>A0A1I2PGL5_9FLAO</name>
<protein>
    <recommendedName>
        <fullName evidence="3">Nucleotidyl transferase AbiEii toxin, Type IV TA system</fullName>
    </recommendedName>
</protein>
<reference evidence="2" key="1">
    <citation type="submission" date="2016-10" db="EMBL/GenBank/DDBJ databases">
        <authorList>
            <person name="Varghese N."/>
            <person name="Submissions S."/>
        </authorList>
    </citation>
    <scope>NUCLEOTIDE SEQUENCE [LARGE SCALE GENOMIC DNA]</scope>
    <source>
        <strain evidence="2">DSM 23515</strain>
    </source>
</reference>
<sequence>MLHYNTVNLLLRECLNQLMTAKEFEEFRLVGGTALSLQLGHRESY</sequence>
<keyword evidence="2" id="KW-1185">Reference proteome</keyword>
<gene>
    <name evidence="1" type="ORF">SAMN04488033_13127</name>
</gene>
<proteinExistence type="predicted"/>
<accession>A0A1I2PGL5</accession>
<dbReference type="Proteomes" id="UP000199116">
    <property type="component" value="Unassembled WGS sequence"/>
</dbReference>
<dbReference type="AlphaFoldDB" id="A0A1I2PGL5"/>
<evidence type="ECO:0000313" key="1">
    <source>
        <dbReference type="EMBL" id="SFG15295.1"/>
    </source>
</evidence>
<evidence type="ECO:0000313" key="2">
    <source>
        <dbReference type="Proteomes" id="UP000199116"/>
    </source>
</evidence>
<organism evidence="1 2">
    <name type="scientific">Salegentibacter agarivorans</name>
    <dbReference type="NCBI Taxonomy" id="345907"/>
    <lineage>
        <taxon>Bacteria</taxon>
        <taxon>Pseudomonadati</taxon>
        <taxon>Bacteroidota</taxon>
        <taxon>Flavobacteriia</taxon>
        <taxon>Flavobacteriales</taxon>
        <taxon>Flavobacteriaceae</taxon>
        <taxon>Salegentibacter</taxon>
    </lineage>
</organism>
<dbReference type="EMBL" id="FOOH01000031">
    <property type="protein sequence ID" value="SFG15295.1"/>
    <property type="molecule type" value="Genomic_DNA"/>
</dbReference>